<dbReference type="SUPFAM" id="SSF55729">
    <property type="entry name" value="Acyl-CoA N-acyltransferases (Nat)"/>
    <property type="match status" value="1"/>
</dbReference>
<dbReference type="InterPro" id="IPR000182">
    <property type="entry name" value="GNAT_dom"/>
</dbReference>
<evidence type="ECO:0000313" key="2">
    <source>
        <dbReference type="EMBL" id="TNM42699.1"/>
    </source>
</evidence>
<dbReference type="EMBL" id="VDMP01000020">
    <property type="protein sequence ID" value="TNM42699.1"/>
    <property type="molecule type" value="Genomic_DNA"/>
</dbReference>
<dbReference type="PANTHER" id="PTHR43792:SF1">
    <property type="entry name" value="N-ACETYLTRANSFERASE DOMAIN-CONTAINING PROTEIN"/>
    <property type="match status" value="1"/>
</dbReference>
<dbReference type="Proteomes" id="UP000313231">
    <property type="component" value="Unassembled WGS sequence"/>
</dbReference>
<name>A0A5C4W5D1_9ACTN</name>
<dbReference type="InterPro" id="IPR051531">
    <property type="entry name" value="N-acetyltransferase"/>
</dbReference>
<dbReference type="PROSITE" id="PS51186">
    <property type="entry name" value="GNAT"/>
    <property type="match status" value="1"/>
</dbReference>
<proteinExistence type="predicted"/>
<comment type="caution">
    <text evidence="2">The sequence shown here is derived from an EMBL/GenBank/DDBJ whole genome shotgun (WGS) entry which is preliminary data.</text>
</comment>
<organism evidence="2 3">
    <name type="scientific">Nocardioides albidus</name>
    <dbReference type="NCBI Taxonomy" id="1517589"/>
    <lineage>
        <taxon>Bacteria</taxon>
        <taxon>Bacillati</taxon>
        <taxon>Actinomycetota</taxon>
        <taxon>Actinomycetes</taxon>
        <taxon>Propionibacteriales</taxon>
        <taxon>Nocardioidaceae</taxon>
        <taxon>Nocardioides</taxon>
    </lineage>
</organism>
<keyword evidence="3" id="KW-1185">Reference proteome</keyword>
<evidence type="ECO:0000259" key="1">
    <source>
        <dbReference type="PROSITE" id="PS51186"/>
    </source>
</evidence>
<protein>
    <submittedName>
        <fullName evidence="2">GNAT family N-acetyltransferase</fullName>
    </submittedName>
</protein>
<dbReference type="AlphaFoldDB" id="A0A5C4W5D1"/>
<dbReference type="Pfam" id="PF13302">
    <property type="entry name" value="Acetyltransf_3"/>
    <property type="match status" value="1"/>
</dbReference>
<gene>
    <name evidence="2" type="ORF">FHP29_06695</name>
</gene>
<keyword evidence="2" id="KW-0808">Transferase</keyword>
<accession>A0A5C4W5D1</accession>
<dbReference type="PANTHER" id="PTHR43792">
    <property type="entry name" value="GNAT FAMILY, PUTATIVE (AFU_ORTHOLOGUE AFUA_3G00765)-RELATED-RELATED"/>
    <property type="match status" value="1"/>
</dbReference>
<dbReference type="RefSeq" id="WP_139622096.1">
    <property type="nucleotide sequence ID" value="NZ_VDMP01000020.1"/>
</dbReference>
<dbReference type="Gene3D" id="3.40.630.30">
    <property type="match status" value="1"/>
</dbReference>
<dbReference type="OrthoDB" id="3533156at2"/>
<reference evidence="2 3" key="1">
    <citation type="journal article" date="2016" name="Int. J. Syst. Evol. Microbiol.">
        <title>Nocardioides albidus sp. nov., an actinobacterium isolated from garden soil.</title>
        <authorList>
            <person name="Singh H."/>
            <person name="Du J."/>
            <person name="Trinh H."/>
            <person name="Won K."/>
            <person name="Yang J.E."/>
            <person name="Yin C."/>
            <person name="Kook M."/>
            <person name="Yi T.H."/>
        </authorList>
    </citation>
    <scope>NUCLEOTIDE SEQUENCE [LARGE SCALE GENOMIC DNA]</scope>
    <source>
        <strain evidence="2 3">CCTCC AB 2015297</strain>
    </source>
</reference>
<dbReference type="InterPro" id="IPR016181">
    <property type="entry name" value="Acyl_CoA_acyltransferase"/>
</dbReference>
<dbReference type="GO" id="GO:0016747">
    <property type="term" value="F:acyltransferase activity, transferring groups other than amino-acyl groups"/>
    <property type="evidence" value="ECO:0007669"/>
    <property type="project" value="InterPro"/>
</dbReference>
<evidence type="ECO:0000313" key="3">
    <source>
        <dbReference type="Proteomes" id="UP000313231"/>
    </source>
</evidence>
<sequence>MLPAPTSRLRFREMTADDLAEIATLEIGGTRGPAGWIAWTLRNYRQHGFGLWVIETHAGDFVGDCGLTMQDVEGDQLVEVGWHVRTPLRGQGYASEAARSVRAAARDAGIGHLVAIIRPSNIASQRVATKIGLALEREVHAHGGPALVFGTDLTASDKPT</sequence>
<feature type="domain" description="N-acetyltransferase" evidence="1">
    <location>
        <begin position="9"/>
        <end position="154"/>
    </location>
</feature>